<comment type="cofactor">
    <cofactor evidence="1 10">
        <name>Mg(2+)</name>
        <dbReference type="ChEBI" id="CHEBI:18420"/>
    </cofactor>
</comment>
<keyword evidence="7 10" id="KW-0067">ATP-binding</keyword>
<feature type="site" description="Interaction with substrate tRNA" evidence="10">
    <location>
        <position position="132"/>
    </location>
</feature>
<dbReference type="Pfam" id="PF01715">
    <property type="entry name" value="IPPT"/>
    <property type="match status" value="1"/>
</dbReference>
<dbReference type="Proteomes" id="UP000253769">
    <property type="component" value="Unassembled WGS sequence"/>
</dbReference>
<evidence type="ECO:0000313" key="14">
    <source>
        <dbReference type="EMBL" id="RDE19632.1"/>
    </source>
</evidence>
<feature type="binding site" evidence="10">
    <location>
        <begin position="21"/>
        <end position="26"/>
    </location>
    <ligand>
        <name>substrate</name>
    </ligand>
</feature>
<accession>A0A369WD12</accession>
<comment type="caution">
    <text evidence="14">The sequence shown here is derived from an EMBL/GenBank/DDBJ whole genome shotgun (WGS) entry which is preliminary data.</text>
</comment>
<dbReference type="InterPro" id="IPR018022">
    <property type="entry name" value="IPT"/>
</dbReference>
<dbReference type="HAMAP" id="MF_00185">
    <property type="entry name" value="IPP_trans"/>
    <property type="match status" value="1"/>
</dbReference>
<keyword evidence="15" id="KW-1185">Reference proteome</keyword>
<evidence type="ECO:0000313" key="15">
    <source>
        <dbReference type="Proteomes" id="UP000253769"/>
    </source>
</evidence>
<sequence>MNSSTHSQVEQCPVICLMGATATGKTDLAVRLAEQLPCDLISVDSALIYREMDIGTAKPDAELLARAPHRLIDIRDPAESYSAAEFRADALAEIEAIHAQGRIPLLVGGTMLYFKTLLEGLATLPKADPEVRQRLLDQAQLHGWESLHQRLGEVDPVSAQRIHPNDPQRLQRALEVYELTGQSLTELWQQQQQVQLPFQPLQLSIDVADRAWLHQRIEQRFRIMIDEGFEQEVRALYQRGDLDPSMPSIRCVGYRQMWAYLDGEIGFDSMVERGIIATRQLAKRQLTWLRGWPDHHRIDARDDDILGNTLKLIDDYLI</sequence>
<feature type="site" description="Interaction with substrate tRNA" evidence="10">
    <location>
        <position position="110"/>
    </location>
</feature>
<dbReference type="GO" id="GO:0006400">
    <property type="term" value="P:tRNA modification"/>
    <property type="evidence" value="ECO:0007669"/>
    <property type="project" value="TreeGrafter"/>
</dbReference>
<comment type="subunit">
    <text evidence="10">Monomer.</text>
</comment>
<dbReference type="InterPro" id="IPR027417">
    <property type="entry name" value="P-loop_NTPase"/>
</dbReference>
<dbReference type="RefSeq" id="WP_114695976.1">
    <property type="nucleotide sequence ID" value="NZ_QQOH01000003.1"/>
</dbReference>
<keyword evidence="5 10" id="KW-0819">tRNA processing</keyword>
<dbReference type="AlphaFoldDB" id="A0A369WD12"/>
<dbReference type="PANTHER" id="PTHR11088">
    <property type="entry name" value="TRNA DIMETHYLALLYLTRANSFERASE"/>
    <property type="match status" value="1"/>
</dbReference>
<gene>
    <name evidence="10" type="primary">miaA</name>
    <name evidence="14" type="ORF">DV711_12165</name>
</gene>
<comment type="function">
    <text evidence="2 10 12">Catalyzes the transfer of a dimethylallyl group onto the adenine at position 37 in tRNAs that read codons beginning with uridine, leading to the formation of N6-(dimethylallyl)adenosine (i(6)A).</text>
</comment>
<protein>
    <recommendedName>
        <fullName evidence="10">tRNA dimethylallyltransferase</fullName>
        <ecNumber evidence="10">2.5.1.75</ecNumber>
    </recommendedName>
    <alternativeName>
        <fullName evidence="10">Dimethylallyl diphosphate:tRNA dimethylallyltransferase</fullName>
        <shortName evidence="10">DMAPP:tRNA dimethylallyltransferase</shortName>
        <shortName evidence="10">DMATase</shortName>
    </alternativeName>
    <alternativeName>
        <fullName evidence="10">Isopentenyl-diphosphate:tRNA isopentenyltransferase</fullName>
        <shortName evidence="10">IPP transferase</shortName>
        <shortName evidence="10">IPPT</shortName>
        <shortName evidence="10">IPTase</shortName>
    </alternativeName>
</protein>
<evidence type="ECO:0000256" key="8">
    <source>
        <dbReference type="ARBA" id="ARBA00022842"/>
    </source>
</evidence>
<dbReference type="InterPro" id="IPR039657">
    <property type="entry name" value="Dimethylallyltransferase"/>
</dbReference>
<dbReference type="Gene3D" id="3.40.50.300">
    <property type="entry name" value="P-loop containing nucleotide triphosphate hydrolases"/>
    <property type="match status" value="1"/>
</dbReference>
<comment type="similarity">
    <text evidence="3 10 13">Belongs to the IPP transferase family.</text>
</comment>
<evidence type="ECO:0000256" key="11">
    <source>
        <dbReference type="RuleBase" id="RU003783"/>
    </source>
</evidence>
<dbReference type="EMBL" id="QQOH01000003">
    <property type="protein sequence ID" value="RDE19632.1"/>
    <property type="molecule type" value="Genomic_DNA"/>
</dbReference>
<dbReference type="SUPFAM" id="SSF52540">
    <property type="entry name" value="P-loop containing nucleoside triphosphate hydrolases"/>
    <property type="match status" value="2"/>
</dbReference>
<dbReference type="OrthoDB" id="9776390at2"/>
<evidence type="ECO:0000256" key="7">
    <source>
        <dbReference type="ARBA" id="ARBA00022840"/>
    </source>
</evidence>
<dbReference type="NCBIfam" id="TIGR00174">
    <property type="entry name" value="miaA"/>
    <property type="match status" value="1"/>
</dbReference>
<keyword evidence="4 10" id="KW-0808">Transferase</keyword>
<evidence type="ECO:0000256" key="12">
    <source>
        <dbReference type="RuleBase" id="RU003784"/>
    </source>
</evidence>
<feature type="region of interest" description="Interaction with substrate tRNA" evidence="10">
    <location>
        <begin position="44"/>
        <end position="47"/>
    </location>
</feature>
<comment type="caution">
    <text evidence="10">Lacks conserved residue(s) required for the propagation of feature annotation.</text>
</comment>
<feature type="region of interest" description="Interaction with substrate tRNA" evidence="10">
    <location>
        <begin position="250"/>
        <end position="255"/>
    </location>
</feature>
<comment type="catalytic activity">
    <reaction evidence="9 10 11">
        <text>adenosine(37) in tRNA + dimethylallyl diphosphate = N(6)-dimethylallyladenosine(37) in tRNA + diphosphate</text>
        <dbReference type="Rhea" id="RHEA:26482"/>
        <dbReference type="Rhea" id="RHEA-COMP:10162"/>
        <dbReference type="Rhea" id="RHEA-COMP:10375"/>
        <dbReference type="ChEBI" id="CHEBI:33019"/>
        <dbReference type="ChEBI" id="CHEBI:57623"/>
        <dbReference type="ChEBI" id="CHEBI:74411"/>
        <dbReference type="ChEBI" id="CHEBI:74415"/>
        <dbReference type="EC" id="2.5.1.75"/>
    </reaction>
</comment>
<keyword evidence="6 10" id="KW-0547">Nucleotide-binding</keyword>
<evidence type="ECO:0000256" key="5">
    <source>
        <dbReference type="ARBA" id="ARBA00022694"/>
    </source>
</evidence>
<dbReference type="PANTHER" id="PTHR11088:SF60">
    <property type="entry name" value="TRNA DIMETHYLALLYLTRANSFERASE"/>
    <property type="match status" value="1"/>
</dbReference>
<feature type="region of interest" description="Interaction with substrate tRNA" evidence="10">
    <location>
        <begin position="168"/>
        <end position="172"/>
    </location>
</feature>
<evidence type="ECO:0000256" key="2">
    <source>
        <dbReference type="ARBA" id="ARBA00003213"/>
    </source>
</evidence>
<dbReference type="FunFam" id="1.10.20.140:FF:000001">
    <property type="entry name" value="tRNA dimethylallyltransferase"/>
    <property type="match status" value="1"/>
</dbReference>
<dbReference type="GO" id="GO:0005524">
    <property type="term" value="F:ATP binding"/>
    <property type="evidence" value="ECO:0007669"/>
    <property type="project" value="UniProtKB-UniRule"/>
</dbReference>
<organism evidence="14 15">
    <name type="scientific">Motiliproteus coralliicola</name>
    <dbReference type="NCBI Taxonomy" id="2283196"/>
    <lineage>
        <taxon>Bacteria</taxon>
        <taxon>Pseudomonadati</taxon>
        <taxon>Pseudomonadota</taxon>
        <taxon>Gammaproteobacteria</taxon>
        <taxon>Oceanospirillales</taxon>
        <taxon>Oceanospirillaceae</taxon>
        <taxon>Motiliproteus</taxon>
    </lineage>
</organism>
<evidence type="ECO:0000256" key="3">
    <source>
        <dbReference type="ARBA" id="ARBA00005842"/>
    </source>
</evidence>
<dbReference type="EC" id="2.5.1.75" evidence="10"/>
<proteinExistence type="inferred from homology"/>
<dbReference type="GO" id="GO:0052381">
    <property type="term" value="F:tRNA dimethylallyltransferase activity"/>
    <property type="evidence" value="ECO:0007669"/>
    <property type="project" value="UniProtKB-UniRule"/>
</dbReference>
<evidence type="ECO:0000256" key="6">
    <source>
        <dbReference type="ARBA" id="ARBA00022741"/>
    </source>
</evidence>
<evidence type="ECO:0000256" key="1">
    <source>
        <dbReference type="ARBA" id="ARBA00001946"/>
    </source>
</evidence>
<evidence type="ECO:0000256" key="9">
    <source>
        <dbReference type="ARBA" id="ARBA00049563"/>
    </source>
</evidence>
<evidence type="ECO:0000256" key="13">
    <source>
        <dbReference type="RuleBase" id="RU003785"/>
    </source>
</evidence>
<feature type="binding site" evidence="10">
    <location>
        <begin position="19"/>
        <end position="26"/>
    </location>
    <ligand>
        <name>ATP</name>
        <dbReference type="ChEBI" id="CHEBI:30616"/>
    </ligand>
</feature>
<evidence type="ECO:0000256" key="10">
    <source>
        <dbReference type="HAMAP-Rule" id="MF_00185"/>
    </source>
</evidence>
<keyword evidence="8 10" id="KW-0460">Magnesium</keyword>
<dbReference type="Gene3D" id="1.10.20.140">
    <property type="match status" value="1"/>
</dbReference>
<reference evidence="14 15" key="1">
    <citation type="submission" date="2018-07" db="EMBL/GenBank/DDBJ databases">
        <title>Motiliproteus coralliicola sp. nov., a bacterium isolated from Coral.</title>
        <authorList>
            <person name="Wang G."/>
        </authorList>
    </citation>
    <scope>NUCLEOTIDE SEQUENCE [LARGE SCALE GENOMIC DNA]</scope>
    <source>
        <strain evidence="14 15">C34</strain>
    </source>
</reference>
<name>A0A369WD12_9GAMM</name>
<evidence type="ECO:0000256" key="4">
    <source>
        <dbReference type="ARBA" id="ARBA00022679"/>
    </source>
</evidence>